<feature type="transmembrane region" description="Helical" evidence="4">
    <location>
        <begin position="294"/>
        <end position="313"/>
    </location>
</feature>
<dbReference type="InterPro" id="IPR036259">
    <property type="entry name" value="MFS_trans_sf"/>
</dbReference>
<feature type="domain" description="Major facilitator superfamily (MFS) profile" evidence="5">
    <location>
        <begin position="14"/>
        <end position="406"/>
    </location>
</feature>
<keyword evidence="1 4" id="KW-0812">Transmembrane</keyword>
<feature type="transmembrane region" description="Helical" evidence="4">
    <location>
        <begin position="149"/>
        <end position="167"/>
    </location>
</feature>
<dbReference type="Proteomes" id="UP001595476">
    <property type="component" value="Unassembled WGS sequence"/>
</dbReference>
<dbReference type="SUPFAM" id="SSF103473">
    <property type="entry name" value="MFS general substrate transporter"/>
    <property type="match status" value="1"/>
</dbReference>
<accession>A0ABV7HHK9</accession>
<evidence type="ECO:0000313" key="6">
    <source>
        <dbReference type="EMBL" id="MFC3150837.1"/>
    </source>
</evidence>
<dbReference type="InterPro" id="IPR011701">
    <property type="entry name" value="MFS"/>
</dbReference>
<feature type="transmembrane region" description="Helical" evidence="4">
    <location>
        <begin position="231"/>
        <end position="254"/>
    </location>
</feature>
<feature type="transmembrane region" description="Helical" evidence="4">
    <location>
        <begin position="122"/>
        <end position="142"/>
    </location>
</feature>
<evidence type="ECO:0000259" key="5">
    <source>
        <dbReference type="PROSITE" id="PS50850"/>
    </source>
</evidence>
<feature type="transmembrane region" description="Helical" evidence="4">
    <location>
        <begin position="319"/>
        <end position="340"/>
    </location>
</feature>
<evidence type="ECO:0000256" key="1">
    <source>
        <dbReference type="ARBA" id="ARBA00022692"/>
    </source>
</evidence>
<proteinExistence type="predicted"/>
<keyword evidence="7" id="KW-1185">Reference proteome</keyword>
<feature type="transmembrane region" description="Helical" evidence="4">
    <location>
        <begin position="352"/>
        <end position="370"/>
    </location>
</feature>
<evidence type="ECO:0000256" key="4">
    <source>
        <dbReference type="SAM" id="Phobius"/>
    </source>
</evidence>
<protein>
    <submittedName>
        <fullName evidence="6">MFS transporter</fullName>
    </submittedName>
</protein>
<comment type="caution">
    <text evidence="6">The sequence shown here is derived from an EMBL/GenBank/DDBJ whole genome shotgun (WGS) entry which is preliminary data.</text>
</comment>
<organism evidence="6 7">
    <name type="scientific">Litoribrevibacter euphylliae</name>
    <dbReference type="NCBI Taxonomy" id="1834034"/>
    <lineage>
        <taxon>Bacteria</taxon>
        <taxon>Pseudomonadati</taxon>
        <taxon>Pseudomonadota</taxon>
        <taxon>Gammaproteobacteria</taxon>
        <taxon>Oceanospirillales</taxon>
        <taxon>Oceanospirillaceae</taxon>
        <taxon>Litoribrevibacter</taxon>
    </lineage>
</organism>
<reference evidence="7" key="1">
    <citation type="journal article" date="2019" name="Int. J. Syst. Evol. Microbiol.">
        <title>The Global Catalogue of Microorganisms (GCM) 10K type strain sequencing project: providing services to taxonomists for standard genome sequencing and annotation.</title>
        <authorList>
            <consortium name="The Broad Institute Genomics Platform"/>
            <consortium name="The Broad Institute Genome Sequencing Center for Infectious Disease"/>
            <person name="Wu L."/>
            <person name="Ma J."/>
        </authorList>
    </citation>
    <scope>NUCLEOTIDE SEQUENCE [LARGE SCALE GENOMIC DNA]</scope>
    <source>
        <strain evidence="7">KCTC 52438</strain>
    </source>
</reference>
<evidence type="ECO:0000313" key="7">
    <source>
        <dbReference type="Proteomes" id="UP001595476"/>
    </source>
</evidence>
<evidence type="ECO:0000256" key="2">
    <source>
        <dbReference type="ARBA" id="ARBA00022989"/>
    </source>
</evidence>
<feature type="transmembrane region" description="Helical" evidence="4">
    <location>
        <begin position="12"/>
        <end position="34"/>
    </location>
</feature>
<evidence type="ECO:0000256" key="3">
    <source>
        <dbReference type="ARBA" id="ARBA00023136"/>
    </source>
</evidence>
<dbReference type="Gene3D" id="1.20.1250.20">
    <property type="entry name" value="MFS general substrate transporter like domains"/>
    <property type="match status" value="2"/>
</dbReference>
<feature type="transmembrane region" description="Helical" evidence="4">
    <location>
        <begin position="266"/>
        <end position="287"/>
    </location>
</feature>
<dbReference type="EMBL" id="JBHRSZ010000002">
    <property type="protein sequence ID" value="MFC3150837.1"/>
    <property type="molecule type" value="Genomic_DNA"/>
</dbReference>
<feature type="transmembrane region" description="Helical" evidence="4">
    <location>
        <begin position="179"/>
        <end position="200"/>
    </location>
</feature>
<feature type="transmembrane region" description="Helical" evidence="4">
    <location>
        <begin position="82"/>
        <end position="102"/>
    </location>
</feature>
<dbReference type="RefSeq" id="WP_386718374.1">
    <property type="nucleotide sequence ID" value="NZ_JBHRSZ010000002.1"/>
</dbReference>
<feature type="transmembrane region" description="Helical" evidence="4">
    <location>
        <begin position="54"/>
        <end position="75"/>
    </location>
</feature>
<sequence>MLKHFISNKLPAGHPLTYLFLAFITMAGLSYINFMPGLVNALAGEIGFNEAEAGQIVALNGYGGLIGSTIAIFLVRRIQWQPAMLLFLVLLAAIDLSTVWVGELSATTLGVSNYTLMLGWRFLAGTFGGLSLGIGFAVLARLNNPDRAFGTLLFIQFSIGSIVMYLLPELEAQMNAYAVFYVMAAFVVLSLVFLPFLPALSLKHSTSNQPISGRTASVPCTSNVPGTSHNALLLMLAIITYQISASAIWAYVGLIGLGANMSNDDVSMYIATTGLLGLLGAMLPVISGNRYGRLYWIIAGVAMSVVSAIMLSVTHLTPLFYVIAMSLLFFSWPAIQSYLLAVTAEQDPSGKLSTVAAVVSSIGLASGPLIASGLLNEESFSLMLYVCAAIFVLSFILLLKPVQAQEKDHSMRLPAQYPS</sequence>
<dbReference type="Pfam" id="PF07690">
    <property type="entry name" value="MFS_1"/>
    <property type="match status" value="1"/>
</dbReference>
<dbReference type="PROSITE" id="PS50850">
    <property type="entry name" value="MFS"/>
    <property type="match status" value="1"/>
</dbReference>
<dbReference type="InterPro" id="IPR020846">
    <property type="entry name" value="MFS_dom"/>
</dbReference>
<gene>
    <name evidence="6" type="ORF">ACFOEK_07345</name>
</gene>
<keyword evidence="3 4" id="KW-0472">Membrane</keyword>
<feature type="transmembrane region" description="Helical" evidence="4">
    <location>
        <begin position="382"/>
        <end position="402"/>
    </location>
</feature>
<keyword evidence="2 4" id="KW-1133">Transmembrane helix</keyword>
<name>A0ABV7HHK9_9GAMM</name>